<sequence length="284" mass="33021">MPSRGLKLRTEDYFLTDKNTVTVAERSPQPAFPLHHHDFDELVIVWRGNGLHLWNDVPYRITCGDLFYVTARDRHSYESVHDLELDNILYIRDRLTLPTDWQNLLPGGEVPQQQRYWRLATQSMDTLRDKVENLTQECMKSDPLSLQLSEVLLLQIALLALRYRYAPDSTQLADAQQLDLLMNALRASIARPFRLEDFCRLHDIGMRSLRSRFKQQTGMSVAQYLRQLRLCRAMELLRHNRQTISEVAAECGFDDSNYFSVVFHQAFGVTPSGYRQRFQVGGKA</sequence>
<feature type="site" description="Interaction with sigma-70" evidence="8">
    <location>
        <position position="246"/>
    </location>
</feature>
<keyword evidence="7 8" id="KW-0684">Rhamnose metabolism</keyword>
<keyword evidence="11" id="KW-1185">Reference proteome</keyword>
<dbReference type="InterPro" id="IPR023699">
    <property type="entry name" value="Tscrpt_act_RhaR"/>
</dbReference>
<dbReference type="Gene3D" id="2.60.120.10">
    <property type="entry name" value="Jelly Rolls"/>
    <property type="match status" value="1"/>
</dbReference>
<dbReference type="InterPro" id="IPR018060">
    <property type="entry name" value="HTH_AraC"/>
</dbReference>
<proteinExistence type="inferred from homology"/>
<comment type="function">
    <text evidence="8">Activates expression of the rhaSR operon in response to L-rhamnose.</text>
</comment>
<dbReference type="InterPro" id="IPR011051">
    <property type="entry name" value="RmlC_Cupin_sf"/>
</dbReference>
<dbReference type="PRINTS" id="PR00032">
    <property type="entry name" value="HTHARAC"/>
</dbReference>
<dbReference type="Pfam" id="PF12833">
    <property type="entry name" value="HTH_18"/>
    <property type="match status" value="1"/>
</dbReference>
<evidence type="ECO:0000256" key="2">
    <source>
        <dbReference type="ARBA" id="ARBA00022737"/>
    </source>
</evidence>
<dbReference type="GeneID" id="66563201"/>
<evidence type="ECO:0000313" key="10">
    <source>
        <dbReference type="EMBL" id="ATZ92936.1"/>
    </source>
</evidence>
<dbReference type="GO" id="GO:0045893">
    <property type="term" value="P:positive regulation of DNA-templated transcription"/>
    <property type="evidence" value="ECO:0007669"/>
    <property type="project" value="UniProtKB-UniRule"/>
</dbReference>
<keyword evidence="1 8" id="KW-0963">Cytoplasm</keyword>
<dbReference type="Gene3D" id="1.10.10.60">
    <property type="entry name" value="Homeodomain-like"/>
    <property type="match status" value="1"/>
</dbReference>
<comment type="subunit">
    <text evidence="8">Binds DNA as a dimer.</text>
</comment>
<dbReference type="InterPro" id="IPR047220">
    <property type="entry name" value="RhaR_RhaS-like_N"/>
</dbReference>
<dbReference type="PANTHER" id="PTHR43280:SF13">
    <property type="entry name" value="HTH-TYPE TRANSCRIPTIONAL ACTIVATOR RHAR"/>
    <property type="match status" value="1"/>
</dbReference>
<evidence type="ECO:0000256" key="4">
    <source>
        <dbReference type="ARBA" id="ARBA00023125"/>
    </source>
</evidence>
<dbReference type="KEGG" id="dfn:CVE23_02450"/>
<dbReference type="OrthoDB" id="2547276at2"/>
<dbReference type="SUPFAM" id="SSF51182">
    <property type="entry name" value="RmlC-like cupins"/>
    <property type="match status" value="1"/>
</dbReference>
<dbReference type="AlphaFoldDB" id="A0A2K8QHG0"/>
<gene>
    <name evidence="8" type="primary">rhaR</name>
    <name evidence="10" type="ORF">CVE23_02450</name>
</gene>
<dbReference type="GO" id="GO:0043565">
    <property type="term" value="F:sequence-specific DNA binding"/>
    <property type="evidence" value="ECO:0007669"/>
    <property type="project" value="InterPro"/>
</dbReference>
<reference evidence="11" key="1">
    <citation type="journal article" date="2018" name="Genome Announc.">
        <title>Complete genome sequence of a Dickeya fangzhongdai type strain causing bleeding canker of pear tree trunks.</title>
        <authorList>
            <person name="Zhao Y."/>
            <person name="Tian Y."/>
            <person name="Li X."/>
            <person name="Hu B."/>
        </authorList>
    </citation>
    <scope>NUCLEOTIDE SEQUENCE [LARGE SCALE GENOMIC DNA]</scope>
    <source>
        <strain evidence="11">DSM 101947</strain>
    </source>
</reference>
<evidence type="ECO:0000256" key="8">
    <source>
        <dbReference type="HAMAP-Rule" id="MF_01533"/>
    </source>
</evidence>
<protein>
    <recommendedName>
        <fullName evidence="8">HTH-type transcriptional activator RhaR</fullName>
    </recommendedName>
    <alternativeName>
        <fullName evidence="8">L-rhamnose operon transcriptional activator RhaR</fullName>
    </alternativeName>
</protein>
<dbReference type="EMBL" id="CP025003">
    <property type="protein sequence ID" value="ATZ92936.1"/>
    <property type="molecule type" value="Genomic_DNA"/>
</dbReference>
<dbReference type="PROSITE" id="PS01124">
    <property type="entry name" value="HTH_ARAC_FAMILY_2"/>
    <property type="match status" value="1"/>
</dbReference>
<dbReference type="SUPFAM" id="SSF46689">
    <property type="entry name" value="Homeodomain-like"/>
    <property type="match status" value="2"/>
</dbReference>
<evidence type="ECO:0000256" key="7">
    <source>
        <dbReference type="ARBA" id="ARBA00023308"/>
    </source>
</evidence>
<evidence type="ECO:0000256" key="5">
    <source>
        <dbReference type="ARBA" id="ARBA00023159"/>
    </source>
</evidence>
<accession>A0A2K8QHG0</accession>
<evidence type="ECO:0000256" key="3">
    <source>
        <dbReference type="ARBA" id="ARBA00023015"/>
    </source>
</evidence>
<dbReference type="GO" id="GO:0005737">
    <property type="term" value="C:cytoplasm"/>
    <property type="evidence" value="ECO:0007669"/>
    <property type="project" value="UniProtKB-SubCell"/>
</dbReference>
<keyword evidence="5 8" id="KW-0010">Activator</keyword>
<dbReference type="InterPro" id="IPR020449">
    <property type="entry name" value="Tscrpt_reg_AraC-type_HTH"/>
</dbReference>
<dbReference type="GO" id="GO:0003700">
    <property type="term" value="F:DNA-binding transcription factor activity"/>
    <property type="evidence" value="ECO:0007669"/>
    <property type="project" value="UniProtKB-UniRule"/>
</dbReference>
<dbReference type="RefSeq" id="WP_038917689.1">
    <property type="nucleotide sequence ID" value="NZ_BMJF01000018.1"/>
</dbReference>
<evidence type="ECO:0000259" key="9">
    <source>
        <dbReference type="PROSITE" id="PS01124"/>
    </source>
</evidence>
<name>A0A2K8QHG0_9GAMM</name>
<dbReference type="Pfam" id="PF02311">
    <property type="entry name" value="AraC_binding"/>
    <property type="match status" value="1"/>
</dbReference>
<organism evidence="10 11">
    <name type="scientific">Dickeya fangzhongdai</name>
    <dbReference type="NCBI Taxonomy" id="1778540"/>
    <lineage>
        <taxon>Bacteria</taxon>
        <taxon>Pseudomonadati</taxon>
        <taxon>Pseudomonadota</taxon>
        <taxon>Gammaproteobacteria</taxon>
        <taxon>Enterobacterales</taxon>
        <taxon>Pectobacteriaceae</taxon>
        <taxon>Dickeya</taxon>
    </lineage>
</organism>
<keyword evidence="6 8" id="KW-0804">Transcription</keyword>
<dbReference type="InterPro" id="IPR003313">
    <property type="entry name" value="AraC-bd"/>
</dbReference>
<evidence type="ECO:0000256" key="1">
    <source>
        <dbReference type="ARBA" id="ARBA00022490"/>
    </source>
</evidence>
<dbReference type="Proteomes" id="UP000231901">
    <property type="component" value="Chromosome"/>
</dbReference>
<dbReference type="HAMAP" id="MF_01533">
    <property type="entry name" value="HTH_type_RhaR"/>
    <property type="match status" value="1"/>
</dbReference>
<dbReference type="SMART" id="SM00342">
    <property type="entry name" value="HTH_ARAC"/>
    <property type="match status" value="1"/>
</dbReference>
<dbReference type="PANTHER" id="PTHR43280">
    <property type="entry name" value="ARAC-FAMILY TRANSCRIPTIONAL REGULATOR"/>
    <property type="match status" value="1"/>
</dbReference>
<comment type="subcellular location">
    <subcellularLocation>
        <location evidence="8">Cytoplasm</location>
    </subcellularLocation>
</comment>
<evidence type="ECO:0000313" key="11">
    <source>
        <dbReference type="Proteomes" id="UP000231901"/>
    </source>
</evidence>
<evidence type="ECO:0000256" key="6">
    <source>
        <dbReference type="ARBA" id="ARBA00023163"/>
    </source>
</evidence>
<dbReference type="InterPro" id="IPR009057">
    <property type="entry name" value="Homeodomain-like_sf"/>
</dbReference>
<keyword evidence="3 8" id="KW-0805">Transcription regulation</keyword>
<dbReference type="NCBIfam" id="NF010026">
    <property type="entry name" value="PRK13501.1"/>
    <property type="match status" value="1"/>
</dbReference>
<dbReference type="CDD" id="cd06977">
    <property type="entry name" value="cupin_RhaR_RhaS-like_N"/>
    <property type="match status" value="1"/>
</dbReference>
<keyword evidence="4 8" id="KW-0238">DNA-binding</keyword>
<feature type="domain" description="HTH araC/xylS-type" evidence="9">
    <location>
        <begin position="179"/>
        <end position="277"/>
    </location>
</feature>
<keyword evidence="2 8" id="KW-0677">Repeat</keyword>
<dbReference type="InterPro" id="IPR014710">
    <property type="entry name" value="RmlC-like_jellyroll"/>
</dbReference>